<evidence type="ECO:0000313" key="1">
    <source>
        <dbReference type="EMBL" id="MBW0498114.1"/>
    </source>
</evidence>
<dbReference type="OrthoDB" id="3250101at2759"/>
<evidence type="ECO:0000313" key="2">
    <source>
        <dbReference type="Proteomes" id="UP000765509"/>
    </source>
</evidence>
<name>A0A9Q3HD01_9BASI</name>
<sequence length="235" mass="27232">MDLIHVQDVKMQKIKPDRGKSYTAGSSCITNIVINNTEAKIHIDSGDLCTCVGKDYLDKIYTNWQDRLMPIEGITFRRCSQKMHPLIIFEAEMIFPHPAGSIRLKVEFVVMNNCTSQHFILGNDYLNIHGIDINNHIDRYFTIGENKRQTFAFDPEKREITVIRQVKKFNKEKFVSDELIEAQISPELTPEMKEELIEILFQYREAFASDNELLGAIKGHEVDIMLKVERPYPPL</sequence>
<proteinExistence type="predicted"/>
<reference evidence="1" key="1">
    <citation type="submission" date="2021-03" db="EMBL/GenBank/DDBJ databases">
        <title>Draft genome sequence of rust myrtle Austropuccinia psidii MF-1, a brazilian biotype.</title>
        <authorList>
            <person name="Quecine M.C."/>
            <person name="Pachon D.M.R."/>
            <person name="Bonatelli M.L."/>
            <person name="Correr F.H."/>
            <person name="Franceschini L.M."/>
            <person name="Leite T.F."/>
            <person name="Margarido G.R.A."/>
            <person name="Almeida C.A."/>
            <person name="Ferrarezi J.A."/>
            <person name="Labate C.A."/>
        </authorList>
    </citation>
    <scope>NUCLEOTIDE SEQUENCE</scope>
    <source>
        <strain evidence="1">MF-1</strain>
    </source>
</reference>
<dbReference type="Proteomes" id="UP000765509">
    <property type="component" value="Unassembled WGS sequence"/>
</dbReference>
<organism evidence="1 2">
    <name type="scientific">Austropuccinia psidii MF-1</name>
    <dbReference type="NCBI Taxonomy" id="1389203"/>
    <lineage>
        <taxon>Eukaryota</taxon>
        <taxon>Fungi</taxon>
        <taxon>Dikarya</taxon>
        <taxon>Basidiomycota</taxon>
        <taxon>Pucciniomycotina</taxon>
        <taxon>Pucciniomycetes</taxon>
        <taxon>Pucciniales</taxon>
        <taxon>Sphaerophragmiaceae</taxon>
        <taxon>Austropuccinia</taxon>
    </lineage>
</organism>
<gene>
    <name evidence="1" type="ORF">O181_037829</name>
</gene>
<protein>
    <submittedName>
        <fullName evidence="1">Uncharacterized protein</fullName>
    </submittedName>
</protein>
<dbReference type="EMBL" id="AVOT02014567">
    <property type="protein sequence ID" value="MBW0498114.1"/>
    <property type="molecule type" value="Genomic_DNA"/>
</dbReference>
<dbReference type="InterPro" id="IPR021109">
    <property type="entry name" value="Peptidase_aspartic_dom_sf"/>
</dbReference>
<comment type="caution">
    <text evidence="1">The sequence shown here is derived from an EMBL/GenBank/DDBJ whole genome shotgun (WGS) entry which is preliminary data.</text>
</comment>
<keyword evidence="2" id="KW-1185">Reference proteome</keyword>
<dbReference type="AlphaFoldDB" id="A0A9Q3HD01"/>
<dbReference type="Gene3D" id="2.40.70.10">
    <property type="entry name" value="Acid Proteases"/>
    <property type="match status" value="1"/>
</dbReference>
<accession>A0A9Q3HD01</accession>